<dbReference type="OrthoDB" id="5499460at2"/>
<dbReference type="EMBL" id="CP022163">
    <property type="protein sequence ID" value="ATB30468.1"/>
    <property type="molecule type" value="Genomic_DNA"/>
</dbReference>
<evidence type="ECO:0000313" key="2">
    <source>
        <dbReference type="Proteomes" id="UP000217289"/>
    </source>
</evidence>
<proteinExistence type="predicted"/>
<sequence>MARALIIVDLEGVAGVDALGAVIAGAPGYSRARERVTAEVNALVEGLLAAGFEHVRVSDSHLSGSGGANLLTEALHPAVELHFLAEDAYAAPLFADVQAVACVGMHAAAGSGGFGAHTVDLLGHWTCAGRALSETDLVLGLAAEVGVPGLLVSGDDVLCDSLGGRVSGVCTKTALSLTEARSRPSEAVCAQLRLAAARPARPLEPVPEAPLVLTFKSQHQAGLAARTGARRAGPYRVEVEGATFRERYTRALRASAAAASVLTHAVAGGPGDASFSRDALALFHLPGPPALAPPPPVAEAERALEAFLASTAGTDDVSRALRALTLHMLEGHAPRVFSRWGLEPTLQTAGAALAEISLSLPVGLAPEEAMARIDAWFVRRERGFSTAPLAPSSLRAYLERAGGEGQGLYAWLLGEMVAACGIDVRLSIPERAYRDVSRVADLYWLTHLYLLDSRYLRIPVRSPDAVAWTEELLAAAPWVREQGLVDLAAEVVFCLQCVEESGGGAHASLLSLLIERQDARGGLGDAHATAAALLALAGACERARGFH</sequence>
<dbReference type="RefSeq" id="WP_095978917.1">
    <property type="nucleotide sequence ID" value="NZ_CP022163.1"/>
</dbReference>
<dbReference type="Gene3D" id="3.30.1360.130">
    <property type="entry name" value="Dipeptide transport protein"/>
    <property type="match status" value="1"/>
</dbReference>
<organism evidence="1 2">
    <name type="scientific">Melittangium boletus DSM 14713</name>
    <dbReference type="NCBI Taxonomy" id="1294270"/>
    <lineage>
        <taxon>Bacteria</taxon>
        <taxon>Pseudomonadati</taxon>
        <taxon>Myxococcota</taxon>
        <taxon>Myxococcia</taxon>
        <taxon>Myxococcales</taxon>
        <taxon>Cystobacterineae</taxon>
        <taxon>Archangiaceae</taxon>
        <taxon>Melittangium</taxon>
    </lineage>
</organism>
<dbReference type="AlphaFoldDB" id="A0A250IGS0"/>
<evidence type="ECO:0000313" key="1">
    <source>
        <dbReference type="EMBL" id="ATB30468.1"/>
    </source>
</evidence>
<dbReference type="Gene3D" id="3.40.50.10780">
    <property type="entry name" value="Dipeptide transport protein"/>
    <property type="match status" value="1"/>
</dbReference>
<reference evidence="1 2" key="1">
    <citation type="submission" date="2017-06" db="EMBL/GenBank/DDBJ databases">
        <authorList>
            <person name="Kim H.J."/>
            <person name="Triplett B.A."/>
        </authorList>
    </citation>
    <scope>NUCLEOTIDE SEQUENCE [LARGE SCALE GENOMIC DNA]</scope>
    <source>
        <strain evidence="1 2">DSM 14713</strain>
    </source>
</reference>
<accession>A0A250IGS0</accession>
<dbReference type="InterPro" id="IPR027476">
    <property type="entry name" value="DppA_N"/>
</dbReference>
<evidence type="ECO:0008006" key="3">
    <source>
        <dbReference type="Google" id="ProtNLM"/>
    </source>
</evidence>
<dbReference type="InterPro" id="IPR007035">
    <property type="entry name" value="Peptidase_M55"/>
</dbReference>
<keyword evidence="2" id="KW-1185">Reference proteome</keyword>
<dbReference type="KEGG" id="mbd:MEBOL_003929"/>
<name>A0A250IGS0_9BACT</name>
<dbReference type="InterPro" id="IPR036177">
    <property type="entry name" value="Peptidase_M55_sf"/>
</dbReference>
<gene>
    <name evidence="1" type="ORF">MEBOL_003929</name>
</gene>
<protein>
    <recommendedName>
        <fullName evidence="3">Peptidase M55</fullName>
    </recommendedName>
</protein>
<dbReference type="SUPFAM" id="SSF63992">
    <property type="entry name" value="Dipeptide transport protein"/>
    <property type="match status" value="1"/>
</dbReference>
<dbReference type="Proteomes" id="UP000217289">
    <property type="component" value="Chromosome"/>
</dbReference>
<dbReference type="Pfam" id="PF04951">
    <property type="entry name" value="Peptidase_M55"/>
    <property type="match status" value="1"/>
</dbReference>